<evidence type="ECO:0000256" key="3">
    <source>
        <dbReference type="ARBA" id="ARBA00022475"/>
    </source>
</evidence>
<dbReference type="PANTHER" id="PTHR35011">
    <property type="entry name" value="2,3-DIKETO-L-GULONATE TRAP TRANSPORTER SMALL PERMEASE PROTEIN YIAM"/>
    <property type="match status" value="1"/>
</dbReference>
<evidence type="ECO:0000256" key="1">
    <source>
        <dbReference type="ARBA" id="ARBA00004429"/>
    </source>
</evidence>
<keyword evidence="6 9" id="KW-1133">Transmembrane helix</keyword>
<dbReference type="PANTHER" id="PTHR35011:SF2">
    <property type="entry name" value="2,3-DIKETO-L-GULONATE TRAP TRANSPORTER SMALL PERMEASE PROTEIN YIAM"/>
    <property type="match status" value="1"/>
</dbReference>
<feature type="transmembrane region" description="Helical" evidence="9">
    <location>
        <begin position="12"/>
        <end position="38"/>
    </location>
</feature>
<evidence type="ECO:0000256" key="4">
    <source>
        <dbReference type="ARBA" id="ARBA00022519"/>
    </source>
</evidence>
<comment type="subunit">
    <text evidence="9">The complex comprises the extracytoplasmic solute receptor protein and the two transmembrane proteins.</text>
</comment>
<accession>A0A2T0WKP4</accession>
<name>A0A2T0WKP4_9RHOB</name>
<keyword evidence="7 9" id="KW-0472">Membrane</keyword>
<comment type="subcellular location">
    <subcellularLocation>
        <location evidence="1 9">Cell inner membrane</location>
        <topology evidence="1 9">Multi-pass membrane protein</topology>
    </subcellularLocation>
</comment>
<dbReference type="GO" id="GO:0005886">
    <property type="term" value="C:plasma membrane"/>
    <property type="evidence" value="ECO:0007669"/>
    <property type="project" value="UniProtKB-SubCell"/>
</dbReference>
<sequence length="176" mass="19616">MIQKIDRALCAFETLMVVTLTLAGLAMAFVQVVLRYLFNTGVHWLEAGLVTALVWAMLFGAVRAVREGSHPRVELLPAMMPPKIAAAMNCAALIATFALVVFYLSDAVFYGKFLNMINALHPELEIKQVYPFLVIPIITALMALRYGLLAIVLWRTPATHTPEFDYRERMTKGADT</sequence>
<dbReference type="GO" id="GO:0022857">
    <property type="term" value="F:transmembrane transporter activity"/>
    <property type="evidence" value="ECO:0007669"/>
    <property type="project" value="UniProtKB-UniRule"/>
</dbReference>
<keyword evidence="12" id="KW-1185">Reference proteome</keyword>
<organism evidence="11 12">
    <name type="scientific">Donghicola tyrosinivorans</name>
    <dbReference type="NCBI Taxonomy" id="1652492"/>
    <lineage>
        <taxon>Bacteria</taxon>
        <taxon>Pseudomonadati</taxon>
        <taxon>Pseudomonadota</taxon>
        <taxon>Alphaproteobacteria</taxon>
        <taxon>Rhodobacterales</taxon>
        <taxon>Roseobacteraceae</taxon>
        <taxon>Donghicola</taxon>
    </lineage>
</organism>
<comment type="caution">
    <text evidence="11">The sequence shown here is derived from an EMBL/GenBank/DDBJ whole genome shotgun (WGS) entry which is preliminary data.</text>
</comment>
<gene>
    <name evidence="11" type="ORF">CLV74_11053</name>
</gene>
<dbReference type="OrthoDB" id="4964541at2"/>
<evidence type="ECO:0000256" key="5">
    <source>
        <dbReference type="ARBA" id="ARBA00022692"/>
    </source>
</evidence>
<evidence type="ECO:0000256" key="7">
    <source>
        <dbReference type="ARBA" id="ARBA00023136"/>
    </source>
</evidence>
<feature type="transmembrane region" description="Helical" evidence="9">
    <location>
        <begin position="44"/>
        <end position="65"/>
    </location>
</feature>
<evidence type="ECO:0000256" key="6">
    <source>
        <dbReference type="ARBA" id="ARBA00022989"/>
    </source>
</evidence>
<dbReference type="AlphaFoldDB" id="A0A2T0WKP4"/>
<keyword evidence="3" id="KW-1003">Cell membrane</keyword>
<feature type="domain" description="Tripartite ATP-independent periplasmic transporters DctQ component" evidence="10">
    <location>
        <begin position="26"/>
        <end position="154"/>
    </location>
</feature>
<keyword evidence="4 9" id="KW-0997">Cell inner membrane</keyword>
<feature type="transmembrane region" description="Helical" evidence="9">
    <location>
        <begin position="86"/>
        <end position="110"/>
    </location>
</feature>
<evidence type="ECO:0000313" key="11">
    <source>
        <dbReference type="EMBL" id="PRY87279.1"/>
    </source>
</evidence>
<reference evidence="11 12" key="1">
    <citation type="submission" date="2018-03" db="EMBL/GenBank/DDBJ databases">
        <title>Genomic Encyclopedia of Archaeal and Bacterial Type Strains, Phase II (KMG-II): from individual species to whole genera.</title>
        <authorList>
            <person name="Goeker M."/>
        </authorList>
    </citation>
    <scope>NUCLEOTIDE SEQUENCE [LARGE SCALE GENOMIC DNA]</scope>
    <source>
        <strain evidence="11 12">DSM 100212</strain>
    </source>
</reference>
<dbReference type="RefSeq" id="WP_106265969.1">
    <property type="nucleotide sequence ID" value="NZ_PVTQ01000010.1"/>
</dbReference>
<evidence type="ECO:0000313" key="12">
    <source>
        <dbReference type="Proteomes" id="UP000238392"/>
    </source>
</evidence>
<comment type="function">
    <text evidence="9">Part of the tripartite ATP-independent periplasmic (TRAP) transport system.</text>
</comment>
<dbReference type="InterPro" id="IPR055348">
    <property type="entry name" value="DctQ"/>
</dbReference>
<dbReference type="Proteomes" id="UP000238392">
    <property type="component" value="Unassembled WGS sequence"/>
</dbReference>
<keyword evidence="2 9" id="KW-0813">Transport</keyword>
<evidence type="ECO:0000256" key="8">
    <source>
        <dbReference type="ARBA" id="ARBA00038436"/>
    </source>
</evidence>
<dbReference type="GO" id="GO:0015740">
    <property type="term" value="P:C4-dicarboxylate transport"/>
    <property type="evidence" value="ECO:0007669"/>
    <property type="project" value="TreeGrafter"/>
</dbReference>
<dbReference type="EMBL" id="PVTQ01000010">
    <property type="protein sequence ID" value="PRY87279.1"/>
    <property type="molecule type" value="Genomic_DNA"/>
</dbReference>
<keyword evidence="5 9" id="KW-0812">Transmembrane</keyword>
<feature type="transmembrane region" description="Helical" evidence="9">
    <location>
        <begin position="130"/>
        <end position="154"/>
    </location>
</feature>
<evidence type="ECO:0000256" key="2">
    <source>
        <dbReference type="ARBA" id="ARBA00022448"/>
    </source>
</evidence>
<evidence type="ECO:0000259" key="10">
    <source>
        <dbReference type="Pfam" id="PF04290"/>
    </source>
</evidence>
<comment type="similarity">
    <text evidence="8 9">Belongs to the TRAP transporter small permease family.</text>
</comment>
<protein>
    <recommendedName>
        <fullName evidence="9">TRAP transporter small permease protein</fullName>
    </recommendedName>
</protein>
<dbReference type="Pfam" id="PF04290">
    <property type="entry name" value="DctQ"/>
    <property type="match status" value="1"/>
</dbReference>
<dbReference type="InterPro" id="IPR007387">
    <property type="entry name" value="TRAP_DctQ"/>
</dbReference>
<evidence type="ECO:0000256" key="9">
    <source>
        <dbReference type="RuleBase" id="RU369079"/>
    </source>
</evidence>
<proteinExistence type="inferred from homology"/>